<dbReference type="EMBL" id="UINC01008334">
    <property type="protein sequence ID" value="SVA37527.1"/>
    <property type="molecule type" value="Genomic_DNA"/>
</dbReference>
<accession>A0A381VD25</accession>
<gene>
    <name evidence="2" type="ORF">METZ01_LOCUS90381</name>
</gene>
<proteinExistence type="predicted"/>
<dbReference type="AlphaFoldDB" id="A0A381VD25"/>
<name>A0A381VD25_9ZZZZ</name>
<evidence type="ECO:0000313" key="2">
    <source>
        <dbReference type="EMBL" id="SVA37527.1"/>
    </source>
</evidence>
<organism evidence="2">
    <name type="scientific">marine metagenome</name>
    <dbReference type="NCBI Taxonomy" id="408172"/>
    <lineage>
        <taxon>unclassified sequences</taxon>
        <taxon>metagenomes</taxon>
        <taxon>ecological metagenomes</taxon>
    </lineage>
</organism>
<evidence type="ECO:0000256" key="1">
    <source>
        <dbReference type="SAM" id="MobiDB-lite"/>
    </source>
</evidence>
<feature type="region of interest" description="Disordered" evidence="1">
    <location>
        <begin position="48"/>
        <end position="74"/>
    </location>
</feature>
<protein>
    <submittedName>
        <fullName evidence="2">Uncharacterized protein</fullName>
    </submittedName>
</protein>
<reference evidence="2" key="1">
    <citation type="submission" date="2018-05" db="EMBL/GenBank/DDBJ databases">
        <authorList>
            <person name="Lanie J.A."/>
            <person name="Ng W.-L."/>
            <person name="Kazmierczak K.M."/>
            <person name="Andrzejewski T.M."/>
            <person name="Davidsen T.M."/>
            <person name="Wayne K.J."/>
            <person name="Tettelin H."/>
            <person name="Glass J.I."/>
            <person name="Rusch D."/>
            <person name="Podicherti R."/>
            <person name="Tsui H.-C.T."/>
            <person name="Winkler M.E."/>
        </authorList>
    </citation>
    <scope>NUCLEOTIDE SEQUENCE</scope>
</reference>
<sequence>MTHPLGWIEGTTWADDEERERIDGLADDKQESARTLHERAVFFRVLRTGSPPGWADWKPEDDEADETDDRGEAD</sequence>
<feature type="compositionally biased region" description="Acidic residues" evidence="1">
    <location>
        <begin position="59"/>
        <end position="74"/>
    </location>
</feature>